<keyword evidence="6" id="KW-1185">Reference proteome</keyword>
<evidence type="ECO:0000313" key="5">
    <source>
        <dbReference type="EMBL" id="WRQ87480.1"/>
    </source>
</evidence>
<feature type="domain" description="Phospholipase D N-terminal" evidence="4">
    <location>
        <begin position="44"/>
        <end position="136"/>
    </location>
</feature>
<protein>
    <submittedName>
        <fullName evidence="5">Alkaline phosphatase D family protein</fullName>
    </submittedName>
</protein>
<evidence type="ECO:0000256" key="2">
    <source>
        <dbReference type="SAM" id="SignalP"/>
    </source>
</evidence>
<dbReference type="CDD" id="cd07389">
    <property type="entry name" value="MPP_PhoD"/>
    <property type="match status" value="1"/>
</dbReference>
<dbReference type="RefSeq" id="WP_221030356.1">
    <property type="nucleotide sequence ID" value="NZ_CP139781.1"/>
</dbReference>
<feature type="domain" description="PhoD-like phosphatase metallophosphatase" evidence="3">
    <location>
        <begin position="148"/>
        <end position="551"/>
    </location>
</feature>
<dbReference type="InterPro" id="IPR029052">
    <property type="entry name" value="Metallo-depent_PP-like"/>
</dbReference>
<dbReference type="Gene3D" id="2.60.40.380">
    <property type="entry name" value="Purple acid phosphatase-like, N-terminal"/>
    <property type="match status" value="1"/>
</dbReference>
<keyword evidence="2" id="KW-0732">Signal</keyword>
<accession>A0ABZ1CAZ7</accession>
<evidence type="ECO:0000256" key="1">
    <source>
        <dbReference type="SAM" id="MobiDB-lite"/>
    </source>
</evidence>
<feature type="region of interest" description="Disordered" evidence="1">
    <location>
        <begin position="664"/>
        <end position="687"/>
    </location>
</feature>
<proteinExistence type="predicted"/>
<dbReference type="EMBL" id="CP139781">
    <property type="protein sequence ID" value="WRQ87480.1"/>
    <property type="molecule type" value="Genomic_DNA"/>
</dbReference>
<name>A0ABZ1CAZ7_9BACT</name>
<evidence type="ECO:0000313" key="6">
    <source>
        <dbReference type="Proteomes" id="UP000738431"/>
    </source>
</evidence>
<evidence type="ECO:0000259" key="3">
    <source>
        <dbReference type="Pfam" id="PF09423"/>
    </source>
</evidence>
<dbReference type="Gene3D" id="3.60.21.70">
    <property type="entry name" value="PhoD-like phosphatase"/>
    <property type="match status" value="1"/>
</dbReference>
<gene>
    <name evidence="5" type="ORF">K1X11_021915</name>
</gene>
<dbReference type="InterPro" id="IPR038607">
    <property type="entry name" value="PhoD-like_sf"/>
</dbReference>
<evidence type="ECO:0000259" key="4">
    <source>
        <dbReference type="Pfam" id="PF16655"/>
    </source>
</evidence>
<dbReference type="Pfam" id="PF16655">
    <property type="entry name" value="PhoD_N"/>
    <property type="match status" value="1"/>
</dbReference>
<dbReference type="Proteomes" id="UP000738431">
    <property type="component" value="Chromosome"/>
</dbReference>
<dbReference type="InterPro" id="IPR018946">
    <property type="entry name" value="PhoD-like_MPP"/>
</dbReference>
<feature type="chain" id="PRO_5045506210" evidence="2">
    <location>
        <begin position="32"/>
        <end position="687"/>
    </location>
</feature>
<dbReference type="SUPFAM" id="SSF56300">
    <property type="entry name" value="Metallo-dependent phosphatases"/>
    <property type="match status" value="1"/>
</dbReference>
<dbReference type="PANTHER" id="PTHR43606:SF2">
    <property type="entry name" value="ALKALINE PHOSPHATASE FAMILY PROTEIN (AFU_ORTHOLOGUE AFUA_5G03860)"/>
    <property type="match status" value="1"/>
</dbReference>
<dbReference type="InterPro" id="IPR052900">
    <property type="entry name" value="Phospholipid_Metab_Enz"/>
</dbReference>
<dbReference type="Pfam" id="PF09423">
    <property type="entry name" value="PhoD"/>
    <property type="match status" value="1"/>
</dbReference>
<reference evidence="5 6" key="1">
    <citation type="submission" date="2023-12" db="EMBL/GenBank/DDBJ databases">
        <title>Description of an unclassified Opitutus bacterium of Verrucomicrobiota.</title>
        <authorList>
            <person name="Zhang D.-F."/>
        </authorList>
    </citation>
    <scope>NUCLEOTIDE SEQUENCE [LARGE SCALE GENOMIC DNA]</scope>
    <source>
        <strain evidence="5 6">WL0086</strain>
    </source>
</reference>
<dbReference type="InterPro" id="IPR032093">
    <property type="entry name" value="PhoD_N"/>
</dbReference>
<feature type="signal peptide" evidence="2">
    <location>
        <begin position="1"/>
        <end position="31"/>
    </location>
</feature>
<sequence length="687" mass="75490">MLRRHFLQRFLQGAGCFAVSAALPFRSQLWAATSAQPGAFHFPQGLASGDPTPSSVMLWTRVEPLTGPTAEPIALVLQVATDTEFRQVVAERTVMATAASDHTVRVYVEELSPDTIYYYRFRAGADVTHLLGRTRTAPAPDSDRAINLAFASCQSYEGGYYHAWRTLVNEDLAAPADHQLDFVLHLGDFIYEALGYGGARQIDGLPSGGGTPPEWAGGVYALTLEDYRFLYKTYLADPDLQAARARWPFINTWDDHEFSDDCWQSVSTYTAQPLAEQRRKVAANQAWFEFIPAVLSDLPASTIVPNAARDFTFAAVEDAPLAGTVDAHGLDTEPNNLRAIDTLSIYRSFRYGRHVELVVTDTRSHRSEHPVPGELNQQISGSARYVTPWELIKIFDAGRTFNGGQPPAEIPLGDKTIPNVRRDRPAGTMLGAEQKDWFKNVLRETDATWKLWGNSLPLQPLRLDFHHLDPAKGAELAFTTDCWDGYPSERAELLGFVDDHGINNFVSLTGDHHCHFAGAVAPDFDADSPRWVGAEFAVAGISSQSLFEGVLSYTKPDNPLRPLTAFELGNALAANLNTSFLWGTKAAMTAAKTGGDLTAAAAARNPRQNRHLAYCDTHSYGVARARVTADRIQVEHLAIVPPLTPRGDVGAELQRRVHFELPAWAPGDPAPKLASPQFEGEKPFPLT</sequence>
<organism evidence="5 6">
    <name type="scientific">Actomonas aquatica</name>
    <dbReference type="NCBI Taxonomy" id="2866162"/>
    <lineage>
        <taxon>Bacteria</taxon>
        <taxon>Pseudomonadati</taxon>
        <taxon>Verrucomicrobiota</taxon>
        <taxon>Opitutia</taxon>
        <taxon>Opitutales</taxon>
        <taxon>Opitutaceae</taxon>
        <taxon>Actomonas</taxon>
    </lineage>
</organism>
<dbReference type="PANTHER" id="PTHR43606">
    <property type="entry name" value="PHOSPHATASE, PUTATIVE (AFU_ORTHOLOGUE AFUA_6G08710)-RELATED"/>
    <property type="match status" value="1"/>
</dbReference>